<keyword evidence="6" id="KW-0472">Membrane</keyword>
<dbReference type="EC" id="2.7.13.3" evidence="3"/>
<sequence length="655" mass="74043">MVTRSSRLFLLISLFILVSDSFFVWLNYISSRDAMYESLQDELSEAGSAFNISLDSNMDMLEQTALFVASDKRVQELFLAGKLAVESEGGGAGGMESDRIRQQLYELLEPGWSEMRKQFKVRQLHFHLPPGALSFLRVHQREKYGDRLDEIRHTVVDANQLQRTTRGFEIGRPYAGIRGVSPVYAKDEGVRIHIGVVEAGMSFSQILDLLIRHTHVNYAVLIKQQELQHRVWSESLKQLYAGRPPVSGYYIEASSDDEMSAQLLSDQELHQTLFDEGKIYIQDGAEPLAMIALPFYDYQGRQDPERDHIGHILMWRDASAVIANFNKSFNNNILFAVAVFVLLELILYLGMRRVTQQLESEVKFQTGQLSESNSKLAQRNTALIHSLHDLKATQKQLIESEKMASLAGLVAGVAHEINTPVGTSVTAASHLKDRVVKIRQHFERNEMTRTDLDGFFDSSEKACDILLSNLQRSADLVKSFKQVAVDQSSLKRRLFDMCDYLQEIKQSLQPRLKYSRHRLEIECQSPIELNTCPGVLSQVITNLVFNSLIHGFGDDPDQSGLMRIEVTSVGDSHLRLLYTDDGAGIAERHIDKIFEPFYTTNREAGGSGLGLHLVYNSVTTHLGGVIQVESKPHAGVRFIIEFPRVFSHHEDKDDQ</sequence>
<reference evidence="8 9" key="1">
    <citation type="submission" date="2016-03" db="EMBL/GenBank/DDBJ databases">
        <title>Chemosynthetic sulphur-oxidizing symbionts of marine invertebrate animals are capable of nitrogen fixation.</title>
        <authorList>
            <person name="Petersen J.M."/>
            <person name="Kemper A."/>
            <person name="Gruber-Vodicka H."/>
            <person name="Cardini U."/>
            <person name="Geest Mvander."/>
            <person name="Kleiner M."/>
            <person name="Bulgheresi S."/>
            <person name="Fussmann M."/>
            <person name="Herbold C."/>
            <person name="Seah B.K.B."/>
            <person name="Antony C.Paul."/>
            <person name="Liu D."/>
            <person name="Belitz A."/>
            <person name="Weber M."/>
        </authorList>
    </citation>
    <scope>NUCLEOTIDE SEQUENCE [LARGE SCALE GENOMIC DNA]</scope>
    <source>
        <strain evidence="8">G_D</strain>
    </source>
</reference>
<dbReference type="InterPro" id="IPR003594">
    <property type="entry name" value="HATPase_dom"/>
</dbReference>
<dbReference type="PROSITE" id="PS50109">
    <property type="entry name" value="HIS_KIN"/>
    <property type="match status" value="1"/>
</dbReference>
<proteinExistence type="predicted"/>
<evidence type="ECO:0000259" key="7">
    <source>
        <dbReference type="PROSITE" id="PS50109"/>
    </source>
</evidence>
<keyword evidence="9" id="KW-1185">Reference proteome</keyword>
<evidence type="ECO:0000256" key="6">
    <source>
        <dbReference type="ARBA" id="ARBA00022989"/>
    </source>
</evidence>
<keyword evidence="4" id="KW-1003">Cell membrane</keyword>
<organism evidence="8 9">
    <name type="scientific">Candidatus Thiodiazotropha endoloripes</name>
    <dbReference type="NCBI Taxonomy" id="1818881"/>
    <lineage>
        <taxon>Bacteria</taxon>
        <taxon>Pseudomonadati</taxon>
        <taxon>Pseudomonadota</taxon>
        <taxon>Gammaproteobacteria</taxon>
        <taxon>Chromatiales</taxon>
        <taxon>Sedimenticolaceae</taxon>
        <taxon>Candidatus Thiodiazotropha</taxon>
    </lineage>
</organism>
<evidence type="ECO:0000256" key="5">
    <source>
        <dbReference type="ARBA" id="ARBA00022692"/>
    </source>
</evidence>
<comment type="subcellular location">
    <subcellularLocation>
        <location evidence="2">Cell membrane</location>
        <topology evidence="2">Multi-pass membrane protein</topology>
    </subcellularLocation>
</comment>
<evidence type="ECO:0000256" key="4">
    <source>
        <dbReference type="ARBA" id="ARBA00022475"/>
    </source>
</evidence>
<keyword evidence="5" id="KW-0812">Transmembrane</keyword>
<evidence type="ECO:0000313" key="9">
    <source>
        <dbReference type="Proteomes" id="UP000094849"/>
    </source>
</evidence>
<dbReference type="InterPro" id="IPR005467">
    <property type="entry name" value="His_kinase_dom"/>
</dbReference>
<dbReference type="InterPro" id="IPR029150">
    <property type="entry name" value="dCache_3"/>
</dbReference>
<dbReference type="InterPro" id="IPR036890">
    <property type="entry name" value="HATPase_C_sf"/>
</dbReference>
<comment type="catalytic activity">
    <reaction evidence="1">
        <text>ATP + protein L-histidine = ADP + protein N-phospho-L-histidine.</text>
        <dbReference type="EC" id="2.7.13.3"/>
    </reaction>
</comment>
<dbReference type="GO" id="GO:0005886">
    <property type="term" value="C:plasma membrane"/>
    <property type="evidence" value="ECO:0007669"/>
    <property type="project" value="UniProtKB-SubCell"/>
</dbReference>
<dbReference type="PRINTS" id="PR00344">
    <property type="entry name" value="BCTRLSENSOR"/>
</dbReference>
<dbReference type="CDD" id="cd00075">
    <property type="entry name" value="HATPase"/>
    <property type="match status" value="1"/>
</dbReference>
<dbReference type="RefSeq" id="WP_069004964.1">
    <property type="nucleotide sequence ID" value="NZ_LVJX01000007.1"/>
</dbReference>
<name>A0A1E2URK7_9GAMM</name>
<dbReference type="InterPro" id="IPR004358">
    <property type="entry name" value="Sig_transdc_His_kin-like_C"/>
</dbReference>
<dbReference type="Pfam" id="PF14827">
    <property type="entry name" value="dCache_3"/>
    <property type="match status" value="1"/>
</dbReference>
<accession>A0A1E2URK7</accession>
<dbReference type="EMBL" id="LVJZ01000003">
    <property type="protein sequence ID" value="ODB97195.1"/>
    <property type="molecule type" value="Genomic_DNA"/>
</dbReference>
<dbReference type="STRING" id="1818881.A3196_10760"/>
<evidence type="ECO:0000256" key="3">
    <source>
        <dbReference type="ARBA" id="ARBA00012438"/>
    </source>
</evidence>
<evidence type="ECO:0000256" key="2">
    <source>
        <dbReference type="ARBA" id="ARBA00004651"/>
    </source>
</evidence>
<comment type="caution">
    <text evidence="8">The sequence shown here is derived from an EMBL/GenBank/DDBJ whole genome shotgun (WGS) entry which is preliminary data.</text>
</comment>
<dbReference type="SUPFAM" id="SSF55874">
    <property type="entry name" value="ATPase domain of HSP90 chaperone/DNA topoisomerase II/histidine kinase"/>
    <property type="match status" value="1"/>
</dbReference>
<dbReference type="SUPFAM" id="SSF103190">
    <property type="entry name" value="Sensory domain-like"/>
    <property type="match status" value="1"/>
</dbReference>
<keyword evidence="6" id="KW-1133">Transmembrane helix</keyword>
<dbReference type="Pfam" id="PF02518">
    <property type="entry name" value="HATPase_c"/>
    <property type="match status" value="1"/>
</dbReference>
<dbReference type="Gene3D" id="1.10.287.130">
    <property type="match status" value="1"/>
</dbReference>
<gene>
    <name evidence="8" type="ORF">A3196_10760</name>
</gene>
<dbReference type="PANTHER" id="PTHR43065:SF47">
    <property type="match status" value="1"/>
</dbReference>
<protein>
    <recommendedName>
        <fullName evidence="3">histidine kinase</fullName>
        <ecNumber evidence="3">2.7.13.3</ecNumber>
    </recommendedName>
</protein>
<dbReference type="Proteomes" id="UP000094849">
    <property type="component" value="Unassembled WGS sequence"/>
</dbReference>
<dbReference type="InterPro" id="IPR029151">
    <property type="entry name" value="Sensor-like_sf"/>
</dbReference>
<dbReference type="GO" id="GO:0004673">
    <property type="term" value="F:protein histidine kinase activity"/>
    <property type="evidence" value="ECO:0007669"/>
    <property type="project" value="UniProtKB-EC"/>
</dbReference>
<evidence type="ECO:0000313" key="8">
    <source>
        <dbReference type="EMBL" id="ODB97195.1"/>
    </source>
</evidence>
<dbReference type="PANTHER" id="PTHR43065">
    <property type="entry name" value="SENSOR HISTIDINE KINASE"/>
    <property type="match status" value="1"/>
</dbReference>
<evidence type="ECO:0000256" key="1">
    <source>
        <dbReference type="ARBA" id="ARBA00000085"/>
    </source>
</evidence>
<dbReference type="SMART" id="SM00387">
    <property type="entry name" value="HATPase_c"/>
    <property type="match status" value="1"/>
</dbReference>
<dbReference type="Gene3D" id="3.30.565.10">
    <property type="entry name" value="Histidine kinase-like ATPase, C-terminal domain"/>
    <property type="match status" value="1"/>
</dbReference>
<dbReference type="AlphaFoldDB" id="A0A1E2URK7"/>
<feature type="domain" description="Histidine kinase" evidence="7">
    <location>
        <begin position="412"/>
        <end position="646"/>
    </location>
</feature>